<organism evidence="1 2">
    <name type="scientific">Pontibacillus chungwhensis BH030062</name>
    <dbReference type="NCBI Taxonomy" id="1385513"/>
    <lineage>
        <taxon>Bacteria</taxon>
        <taxon>Bacillati</taxon>
        <taxon>Bacillota</taxon>
        <taxon>Bacilli</taxon>
        <taxon>Bacillales</taxon>
        <taxon>Bacillaceae</taxon>
        <taxon>Pontibacillus</taxon>
    </lineage>
</organism>
<evidence type="ECO:0000313" key="1">
    <source>
        <dbReference type="EMBL" id="KGP91317.1"/>
    </source>
</evidence>
<dbReference type="Pfam" id="PF14390">
    <property type="entry name" value="DUF4420"/>
    <property type="match status" value="1"/>
</dbReference>
<evidence type="ECO:0008006" key="3">
    <source>
        <dbReference type="Google" id="ProtNLM"/>
    </source>
</evidence>
<dbReference type="EMBL" id="AVBG01000007">
    <property type="protein sequence ID" value="KGP91317.1"/>
    <property type="molecule type" value="Genomic_DNA"/>
</dbReference>
<dbReference type="InterPro" id="IPR025534">
    <property type="entry name" value="DUF4420"/>
</dbReference>
<dbReference type="eggNOG" id="ENOG5030EJS">
    <property type="taxonomic scope" value="Bacteria"/>
</dbReference>
<dbReference type="STRING" id="1385513.N780_08565"/>
<comment type="caution">
    <text evidence="1">The sequence shown here is derived from an EMBL/GenBank/DDBJ whole genome shotgun (WGS) entry which is preliminary data.</text>
</comment>
<evidence type="ECO:0000313" key="2">
    <source>
        <dbReference type="Proteomes" id="UP000030153"/>
    </source>
</evidence>
<reference evidence="1 2" key="1">
    <citation type="submission" date="2013-08" db="EMBL/GenBank/DDBJ databases">
        <title>Genome of Pontibacillus chungwhensis.</title>
        <authorList>
            <person name="Wang Q."/>
            <person name="Wang G."/>
        </authorList>
    </citation>
    <scope>NUCLEOTIDE SEQUENCE [LARGE SCALE GENOMIC DNA]</scope>
    <source>
        <strain evidence="1 2">BH030062</strain>
    </source>
</reference>
<name>A0A0A2USQ1_9BACI</name>
<keyword evidence="2" id="KW-1185">Reference proteome</keyword>
<sequence length="303" mass="34746">MNILDEIKDAFASLQKGQSRYIEECDARTFMFMDGSYGVGIRFEKEQKVAEDFANVKFYTTELELGDEQQKFLLLTSSLIGLRNEFASVCADFIDLGLQDVNRQMILEDPFTWWMSWRELLGNAVKNPLVHSILGEMFSVKHLAQEGTHVKWKPTDFSTHDLESDTVAYEVKSTTSKYQQIISVNSQFQITSARDDMHLILCRFEKSPLGVSVDMLIEDLITIGYDRGELDREVEAVGFAEGSLARSEKYKLLEMRKYPVDDKFPGQEVMEFIKSLDDPSVKSLTFEVDLTNTDYEKVNVDLL</sequence>
<dbReference type="OrthoDB" id="2808696at2"/>
<accession>A0A0A2USQ1</accession>
<dbReference type="AlphaFoldDB" id="A0A0A2USQ1"/>
<dbReference type="Proteomes" id="UP000030153">
    <property type="component" value="Unassembled WGS sequence"/>
</dbReference>
<dbReference type="RefSeq" id="WP_036783649.1">
    <property type="nucleotide sequence ID" value="NZ_AVBG01000007.1"/>
</dbReference>
<protein>
    <recommendedName>
        <fullName evidence="3">PD-(D/E)XK motif protein</fullName>
    </recommendedName>
</protein>
<gene>
    <name evidence="1" type="ORF">N780_08565</name>
</gene>
<proteinExistence type="predicted"/>